<protein>
    <recommendedName>
        <fullName evidence="3">CACTA en-spm transposon protein</fullName>
    </recommendedName>
</protein>
<feature type="compositionally biased region" description="Polar residues" evidence="1">
    <location>
        <begin position="262"/>
        <end position="280"/>
    </location>
</feature>
<proteinExistence type="predicted"/>
<reference evidence="2" key="1">
    <citation type="submission" date="2023-03" db="UniProtKB">
        <authorList>
            <consortium name="EnsemblPlants"/>
        </authorList>
    </citation>
    <scope>IDENTIFICATION</scope>
</reference>
<evidence type="ECO:0000313" key="2">
    <source>
        <dbReference type="EnsemblPlants" id="MELO3C032171.2.1"/>
    </source>
</evidence>
<dbReference type="EnsemblPlants" id="MELO3C032171.2.1">
    <property type="protein sequence ID" value="MELO3C032171.2.1"/>
    <property type="gene ID" value="MELO3C032171.2"/>
</dbReference>
<dbReference type="AlphaFoldDB" id="A0A9I9EDA0"/>
<accession>A0A9I9EDA0</accession>
<sequence length="289" mass="32817">MSVGNTLISDVITGISRHFRAALGDPLFKQLKTKGKERIEKRRFVVVCSVVVAVPRRSAVVCHLRGVIVKLKFEGDGVIVELKFEGGLVNLKFEGAVMLSSYPCNNFMETDVMFLEFEDNLDNIAGGSSSVWATMRVKSSSQQPATPTLRRHAQSQLLEFERHVTINGCILMMIAPGAEKPVSPHTVRFSQAIGVCVLKIFLVYCLKWADRFFVLDFNDQATNRFVKHQMLTTFKEFQVDCHRHFKKYSDLEKARVNLPNALEQSRTNKATRQKQPYNHSSESKSFLER</sequence>
<evidence type="ECO:0008006" key="3">
    <source>
        <dbReference type="Google" id="ProtNLM"/>
    </source>
</evidence>
<name>A0A9I9EDA0_CUCME</name>
<organism evidence="2">
    <name type="scientific">Cucumis melo</name>
    <name type="common">Muskmelon</name>
    <dbReference type="NCBI Taxonomy" id="3656"/>
    <lineage>
        <taxon>Eukaryota</taxon>
        <taxon>Viridiplantae</taxon>
        <taxon>Streptophyta</taxon>
        <taxon>Embryophyta</taxon>
        <taxon>Tracheophyta</taxon>
        <taxon>Spermatophyta</taxon>
        <taxon>Magnoliopsida</taxon>
        <taxon>eudicotyledons</taxon>
        <taxon>Gunneridae</taxon>
        <taxon>Pentapetalae</taxon>
        <taxon>rosids</taxon>
        <taxon>fabids</taxon>
        <taxon>Cucurbitales</taxon>
        <taxon>Cucurbitaceae</taxon>
        <taxon>Benincaseae</taxon>
        <taxon>Cucumis</taxon>
    </lineage>
</organism>
<dbReference type="Gramene" id="MELO3C032171.2.1">
    <property type="protein sequence ID" value="MELO3C032171.2.1"/>
    <property type="gene ID" value="MELO3C032171.2"/>
</dbReference>
<feature type="region of interest" description="Disordered" evidence="1">
    <location>
        <begin position="262"/>
        <end position="289"/>
    </location>
</feature>
<evidence type="ECO:0000256" key="1">
    <source>
        <dbReference type="SAM" id="MobiDB-lite"/>
    </source>
</evidence>